<accession>A0ABN7VC31</accession>
<gene>
    <name evidence="2" type="ORF">GMARGA_LOCUS16893</name>
</gene>
<comment type="caution">
    <text evidence="2">The sequence shown here is derived from an EMBL/GenBank/DDBJ whole genome shotgun (WGS) entry which is preliminary data.</text>
</comment>
<dbReference type="Proteomes" id="UP000789901">
    <property type="component" value="Unassembled WGS sequence"/>
</dbReference>
<keyword evidence="3" id="KW-1185">Reference proteome</keyword>
<sequence>MDEPDIDEPDINEPDINEPDINEPDITKSDINENKLLEKCTKCQKFLPINQFIKKNCTLKSCESCHRQSSDQYKASIEHDENEVLFPKEMAEELFNKISLVGSDKYFENDSDGINFKSITVLDDFKDKEDAKKPRKHQDPELQRDRELIECFDCSRTLRISINMITNNASIYLKHEVLYQ</sequence>
<name>A0ABN7VC31_GIGMA</name>
<evidence type="ECO:0000313" key="3">
    <source>
        <dbReference type="Proteomes" id="UP000789901"/>
    </source>
</evidence>
<evidence type="ECO:0000256" key="1">
    <source>
        <dbReference type="SAM" id="MobiDB-lite"/>
    </source>
</evidence>
<protein>
    <submittedName>
        <fullName evidence="2">28605_t:CDS:1</fullName>
    </submittedName>
</protein>
<feature type="compositionally biased region" description="Acidic residues" evidence="1">
    <location>
        <begin position="1"/>
        <end position="23"/>
    </location>
</feature>
<reference evidence="2 3" key="1">
    <citation type="submission" date="2021-06" db="EMBL/GenBank/DDBJ databases">
        <authorList>
            <person name="Kallberg Y."/>
            <person name="Tangrot J."/>
            <person name="Rosling A."/>
        </authorList>
    </citation>
    <scope>NUCLEOTIDE SEQUENCE [LARGE SCALE GENOMIC DNA]</scope>
    <source>
        <strain evidence="2 3">120-4 pot B 10/14</strain>
    </source>
</reference>
<organism evidence="2 3">
    <name type="scientific">Gigaspora margarita</name>
    <dbReference type="NCBI Taxonomy" id="4874"/>
    <lineage>
        <taxon>Eukaryota</taxon>
        <taxon>Fungi</taxon>
        <taxon>Fungi incertae sedis</taxon>
        <taxon>Mucoromycota</taxon>
        <taxon>Glomeromycotina</taxon>
        <taxon>Glomeromycetes</taxon>
        <taxon>Diversisporales</taxon>
        <taxon>Gigasporaceae</taxon>
        <taxon>Gigaspora</taxon>
    </lineage>
</organism>
<dbReference type="EMBL" id="CAJVQB010012479">
    <property type="protein sequence ID" value="CAG8755788.1"/>
    <property type="molecule type" value="Genomic_DNA"/>
</dbReference>
<proteinExistence type="predicted"/>
<evidence type="ECO:0000313" key="2">
    <source>
        <dbReference type="EMBL" id="CAG8755788.1"/>
    </source>
</evidence>
<feature type="region of interest" description="Disordered" evidence="1">
    <location>
        <begin position="1"/>
        <end position="28"/>
    </location>
</feature>